<feature type="region of interest" description="Disordered" evidence="8">
    <location>
        <begin position="1711"/>
        <end position="1741"/>
    </location>
</feature>
<dbReference type="GO" id="GO:0003774">
    <property type="term" value="F:cytoskeletal motor activity"/>
    <property type="evidence" value="ECO:0007669"/>
    <property type="project" value="UniProtKB-UniRule"/>
</dbReference>
<evidence type="ECO:0000313" key="12">
    <source>
        <dbReference type="Proteomes" id="UP001239994"/>
    </source>
</evidence>
<keyword evidence="12" id="KW-1185">Reference proteome</keyword>
<dbReference type="InterPro" id="IPR001609">
    <property type="entry name" value="Myosin_head_motor_dom-like"/>
</dbReference>
<dbReference type="SMART" id="SM00139">
    <property type="entry name" value="MyTH4"/>
    <property type="match status" value="1"/>
</dbReference>
<dbReference type="PROSITE" id="PS51456">
    <property type="entry name" value="MYOSIN_MOTOR"/>
    <property type="match status" value="1"/>
</dbReference>
<dbReference type="Pfam" id="PF00063">
    <property type="entry name" value="Myosin_head"/>
    <property type="match status" value="1"/>
</dbReference>
<dbReference type="Gene3D" id="1.20.5.190">
    <property type="match status" value="1"/>
</dbReference>
<proteinExistence type="inferred from homology"/>
<dbReference type="Pfam" id="PF00612">
    <property type="entry name" value="IQ"/>
    <property type="match status" value="2"/>
</dbReference>
<reference evidence="11" key="1">
    <citation type="submission" date="2023-03" db="EMBL/GenBank/DDBJ databases">
        <title>Electrophorus voltai genome.</title>
        <authorList>
            <person name="Bian C."/>
        </authorList>
    </citation>
    <scope>NUCLEOTIDE SEQUENCE</scope>
    <source>
        <strain evidence="11">CB-2022</strain>
        <tissue evidence="11">Muscle</tissue>
    </source>
</reference>
<keyword evidence="6 7" id="KW-0009">Actin-binding</keyword>
<dbReference type="InterPro" id="IPR051567">
    <property type="entry name" value="Unconventional_Myosin_ATPase"/>
</dbReference>
<feature type="compositionally biased region" description="Low complexity" evidence="8">
    <location>
        <begin position="398"/>
        <end position="414"/>
    </location>
</feature>
<accession>A0AAD8Z9G3</accession>
<dbReference type="Gene3D" id="1.20.120.720">
    <property type="entry name" value="Myosin VI head, motor domain, U50 subdomain"/>
    <property type="match status" value="1"/>
</dbReference>
<dbReference type="Gene3D" id="1.10.10.820">
    <property type="match status" value="1"/>
</dbReference>
<evidence type="ECO:0000256" key="2">
    <source>
        <dbReference type="ARBA" id="ARBA00022741"/>
    </source>
</evidence>
<evidence type="ECO:0000256" key="6">
    <source>
        <dbReference type="ARBA" id="ARBA00023203"/>
    </source>
</evidence>
<comment type="similarity">
    <text evidence="1 7">Belongs to the TRAFAC class myosin-kinesin ATPase superfamily. Myosin family.</text>
</comment>
<feature type="compositionally biased region" description="Basic and acidic residues" evidence="8">
    <location>
        <begin position="452"/>
        <end position="479"/>
    </location>
</feature>
<dbReference type="GO" id="GO:0016459">
    <property type="term" value="C:myosin complex"/>
    <property type="evidence" value="ECO:0007669"/>
    <property type="project" value="UniProtKB-KW"/>
</dbReference>
<evidence type="ECO:0000313" key="11">
    <source>
        <dbReference type="EMBL" id="KAK1794094.1"/>
    </source>
</evidence>
<dbReference type="SUPFAM" id="SSF52540">
    <property type="entry name" value="P-loop containing nucleoside triphosphate hydrolases"/>
    <property type="match status" value="1"/>
</dbReference>
<dbReference type="InterPro" id="IPR027417">
    <property type="entry name" value="P-loop_NTPase"/>
</dbReference>
<feature type="region of interest" description="Disordered" evidence="8">
    <location>
        <begin position="1"/>
        <end position="124"/>
    </location>
</feature>
<dbReference type="Gene3D" id="1.25.40.530">
    <property type="entry name" value="MyTH4 domain"/>
    <property type="match status" value="1"/>
</dbReference>
<feature type="region of interest" description="Disordered" evidence="8">
    <location>
        <begin position="396"/>
        <end position="417"/>
    </location>
</feature>
<feature type="compositionally biased region" description="Basic and acidic residues" evidence="8">
    <location>
        <begin position="85"/>
        <end position="95"/>
    </location>
</feature>
<dbReference type="PANTHER" id="PTHR22692:SF16">
    <property type="entry name" value="MYOSIN XVB"/>
    <property type="match status" value="1"/>
</dbReference>
<feature type="domain" description="MyTH4" evidence="9">
    <location>
        <begin position="1444"/>
        <end position="1592"/>
    </location>
</feature>
<evidence type="ECO:0000256" key="1">
    <source>
        <dbReference type="ARBA" id="ARBA00008314"/>
    </source>
</evidence>
<feature type="compositionally biased region" description="Acidic residues" evidence="8">
    <location>
        <begin position="1"/>
        <end position="11"/>
    </location>
</feature>
<feature type="region of interest" description="Disordered" evidence="8">
    <location>
        <begin position="138"/>
        <end position="194"/>
    </location>
</feature>
<evidence type="ECO:0000256" key="3">
    <source>
        <dbReference type="ARBA" id="ARBA00022840"/>
    </source>
</evidence>
<feature type="compositionally biased region" description="Acidic residues" evidence="8">
    <location>
        <begin position="71"/>
        <end position="83"/>
    </location>
</feature>
<dbReference type="InterPro" id="IPR000048">
    <property type="entry name" value="IQ_motif_EF-hand-BS"/>
</dbReference>
<comment type="caution">
    <text evidence="11">The sequence shown here is derived from an EMBL/GenBank/DDBJ whole genome shotgun (WGS) entry which is preliminary data.</text>
</comment>
<dbReference type="InterPro" id="IPR000857">
    <property type="entry name" value="MyTH4_dom"/>
</dbReference>
<evidence type="ECO:0000259" key="10">
    <source>
        <dbReference type="PROSITE" id="PS51456"/>
    </source>
</evidence>
<feature type="compositionally biased region" description="Acidic residues" evidence="8">
    <location>
        <begin position="101"/>
        <end position="110"/>
    </location>
</feature>
<dbReference type="Gene3D" id="6.20.240.20">
    <property type="match status" value="1"/>
</dbReference>
<dbReference type="InterPro" id="IPR036961">
    <property type="entry name" value="Kinesin_motor_dom_sf"/>
</dbReference>
<keyword evidence="2 7" id="KW-0547">Nucleotide-binding</keyword>
<name>A0AAD8Z9G3_9TELE</name>
<dbReference type="PROSITE" id="PS51016">
    <property type="entry name" value="MYTH4"/>
    <property type="match status" value="1"/>
</dbReference>
<keyword evidence="5 7" id="KW-0505">Motor protein</keyword>
<protein>
    <recommendedName>
        <fullName evidence="13">Myosin motor domain-containing protein</fullName>
    </recommendedName>
</protein>
<dbReference type="PROSITE" id="PS50096">
    <property type="entry name" value="IQ"/>
    <property type="match status" value="2"/>
</dbReference>
<sequence>MVTLEEDDSNTENEQQNEVSSKEGKKEESVYVEETAETQASKVISEEETSDTDNKTEDEANEEEKEVREENADEPSDSEDNEEQLLARKEDKESQEVLFDTVEDEQEEISLAEKPKEDPAPSEAVQIKRMILSKREAVKGKSQILQLASKTKIMKKNEDVQNEEETLAPTNGSENGSDDENKTASQEDESMDESNGKIIEKHKTCIQPENVMQAIGKVNISSLKYQGMKNKKDIEETATETAESEEAISIKPTESLIAQKRGFATLRRISVWIHKKMPRKISVRQKLYAVTQAIGVSKWLPALVLKTKKESKKSKRSLLRHKMAIKMTSSATKQKASNSGDVKVYEGTINQCECTEGLGYSSDEPYSSPQDPEEKANSGDAKYAIVLPRMNKVDKNNVTSVSPASTSTSAVAPTGHKIPKPGARLVLPVKPDLSLLKSVRKTTAANQLEKNGNSEEGTKESTNETKADEKTPTFGREDNVSVLQHAKGKLGNAQINITKFSMSRPFLGGKESIGQSRDVAQMERSSWQAFPSAETEPQRDGLGPPFYEEEADREVAELMGEGSLPSNKELHWAQNPQMCGDPQDWLRNENLLPHQTIEKLTKWTLNQDDEHAQTVLSHNGRGPWESEDPTQNMLEDRLNSTQTYISNMLLSVNPFKHLNIYTEELRLQYQGKEKHHNPPHVYAIADAAFCQSQITTQEQCIVISGQSGSGKTEAAKLITHYLSSVYQGRNDNLRQPMDVLPILESFGNAKTILNNNSSRFGKYIHIHIRHGGVVGTSLSKYLLEKSRIVFQAKEERNYHVFYELLTGMNQWDKQALYLQGAETYYYLNQGGACELQGKHDKQDFLLLVHCLETIGLHADEISTIWAILSSILQLGNICFSSYESESFELARIFSEAEARRVGDLLQVSAEALQTVITHRVTETTYDRIYCPLSVECAIESRDAIAKGLYSVLFDWLLERINEWLIPTEMDSTVGIVDIYGFEDLGVNSFEQLCINFANEQLQTFVNKALGSQEQEEYRSEQIQWNPVTLQSQHSCLDLISARPHGILRILDDQTCLPQATDHTFLQKCHYHHGNSPYYTKPKTPLPVFTVYHYAGAVHNFLNKNYDQLRPEVLELFARSRSQMVSGLFRKVQERCLQQKQLGFRRRGPRPQASTVAAHFQQSLRELVSRLERLCNTTYIRCFKPNYVKLPGIFDVDYITTQLRHVGFLQIIQIKKEGFPVRIPFKNFTERYGVLFTQQPTHLSEKEQVDALLQLMGAEDSHYQLGLTKVFMKECLYQRVEQKWSSTQTWAAVTIQRNIRGFICRRNFRFFKQKAIIIQSHIRGHQARKHFKRLKQSFTQFWAAMMITRNAIKKRQWTEHKRSGVKQVAKAQSTYSGMDVGMLEIPAELSARLRSAAGRPRRSGVTEVAPPQVKAEYNLSLPTDIDSYPFSRYAKTVIKDGWCQPQGHSLQRPLTFLEAEDARTALDIYKLILRFCGDPELTSWQEQMLGNYIVQKAQDRPSLRDEILAQLVYYTWGRQSDEGSLRGWLLLACCLSAFMPSPALDKPLLKYVSDQGPGEYCSLCQHKLLTSLQLPSHACRHHPLTPLEWTANQRKGKMVVELNTFNDEKLTAEVESWTTGEQLASWILSFRGVPDVSQGWSLSLLAGETWTDLTGCDCVMDLLAGVEPDVSLGQPPTCPDYLFSDPGDRCDFKVLLTSIRLMASGLDDFIPPAPSTQAPSLPPSESAHWDAFAPSSTSQGPRAPQIDAYVDDLFDPVLDQGPPDFERIAMLNRRMRGGGGMQPNIYTGAGTITTPLHVLPSPFQHTSRFIEFIRM</sequence>
<dbReference type="PANTHER" id="PTHR22692">
    <property type="entry name" value="MYOSIN VII, XV"/>
    <property type="match status" value="1"/>
</dbReference>
<dbReference type="SMART" id="SM00242">
    <property type="entry name" value="MYSc"/>
    <property type="match status" value="1"/>
</dbReference>
<evidence type="ECO:0000256" key="5">
    <source>
        <dbReference type="ARBA" id="ARBA00023175"/>
    </source>
</evidence>
<keyword evidence="4 7" id="KW-0518">Myosin</keyword>
<evidence type="ECO:0000256" key="7">
    <source>
        <dbReference type="PROSITE-ProRule" id="PRU00782"/>
    </source>
</evidence>
<comment type="caution">
    <text evidence="7">Lacks conserved residue(s) required for the propagation of feature annotation.</text>
</comment>
<dbReference type="GO" id="GO:0003779">
    <property type="term" value="F:actin binding"/>
    <property type="evidence" value="ECO:0007669"/>
    <property type="project" value="UniProtKB-KW"/>
</dbReference>
<organism evidence="11 12">
    <name type="scientific">Electrophorus voltai</name>
    <dbReference type="NCBI Taxonomy" id="2609070"/>
    <lineage>
        <taxon>Eukaryota</taxon>
        <taxon>Metazoa</taxon>
        <taxon>Chordata</taxon>
        <taxon>Craniata</taxon>
        <taxon>Vertebrata</taxon>
        <taxon>Euteleostomi</taxon>
        <taxon>Actinopterygii</taxon>
        <taxon>Neopterygii</taxon>
        <taxon>Teleostei</taxon>
        <taxon>Ostariophysi</taxon>
        <taxon>Gymnotiformes</taxon>
        <taxon>Gymnotoidei</taxon>
        <taxon>Gymnotidae</taxon>
        <taxon>Electrophorus</taxon>
    </lineage>
</organism>
<dbReference type="Gene3D" id="3.40.850.10">
    <property type="entry name" value="Kinesin motor domain"/>
    <property type="match status" value="1"/>
</dbReference>
<feature type="region of interest" description="Disordered" evidence="8">
    <location>
        <begin position="508"/>
        <end position="546"/>
    </location>
</feature>
<dbReference type="Proteomes" id="UP001239994">
    <property type="component" value="Unassembled WGS sequence"/>
</dbReference>
<dbReference type="Pfam" id="PF00784">
    <property type="entry name" value="MyTH4"/>
    <property type="match status" value="1"/>
</dbReference>
<evidence type="ECO:0000259" key="9">
    <source>
        <dbReference type="PROSITE" id="PS51016"/>
    </source>
</evidence>
<keyword evidence="3 7" id="KW-0067">ATP-binding</keyword>
<dbReference type="FunFam" id="1.10.10.820:FF:000001">
    <property type="entry name" value="Myosin heavy chain"/>
    <property type="match status" value="1"/>
</dbReference>
<evidence type="ECO:0000256" key="4">
    <source>
        <dbReference type="ARBA" id="ARBA00023123"/>
    </source>
</evidence>
<dbReference type="PRINTS" id="PR00193">
    <property type="entry name" value="MYOSINHEAVY"/>
</dbReference>
<dbReference type="SMART" id="SM00015">
    <property type="entry name" value="IQ"/>
    <property type="match status" value="2"/>
</dbReference>
<feature type="domain" description="Myosin motor" evidence="10">
    <location>
        <begin position="643"/>
        <end position="1284"/>
    </location>
</feature>
<feature type="binding site" evidence="7">
    <location>
        <begin position="705"/>
        <end position="712"/>
    </location>
    <ligand>
        <name>ATP</name>
        <dbReference type="ChEBI" id="CHEBI:30616"/>
    </ligand>
</feature>
<dbReference type="InterPro" id="IPR038185">
    <property type="entry name" value="MyTH4_dom_sf"/>
</dbReference>
<evidence type="ECO:0000256" key="8">
    <source>
        <dbReference type="SAM" id="MobiDB-lite"/>
    </source>
</evidence>
<gene>
    <name evidence="11" type="ORF">P4O66_011000</name>
</gene>
<dbReference type="Gene3D" id="1.20.58.530">
    <property type="match status" value="1"/>
</dbReference>
<dbReference type="GO" id="GO:0048731">
    <property type="term" value="P:system development"/>
    <property type="evidence" value="ECO:0007669"/>
    <property type="project" value="UniProtKB-ARBA"/>
</dbReference>
<evidence type="ECO:0008006" key="13">
    <source>
        <dbReference type="Google" id="ProtNLM"/>
    </source>
</evidence>
<dbReference type="EMBL" id="JAROKS010000017">
    <property type="protein sequence ID" value="KAK1794094.1"/>
    <property type="molecule type" value="Genomic_DNA"/>
</dbReference>
<feature type="region of interest" description="Disordered" evidence="8">
    <location>
        <begin position="444"/>
        <end position="479"/>
    </location>
</feature>
<feature type="compositionally biased region" description="Basic and acidic residues" evidence="8">
    <location>
        <begin position="20"/>
        <end position="29"/>
    </location>
</feature>
<dbReference type="GO" id="GO:0005524">
    <property type="term" value="F:ATP binding"/>
    <property type="evidence" value="ECO:0007669"/>
    <property type="project" value="UniProtKB-UniRule"/>
</dbReference>